<dbReference type="KEGG" id="cau:Caur_0076"/>
<dbReference type="eggNOG" id="COG0270">
    <property type="taxonomic scope" value="Bacteria"/>
</dbReference>
<dbReference type="STRING" id="324602.Caur_0076"/>
<accession>A9WBC3</accession>
<dbReference type="PATRIC" id="fig|324602.8.peg.84"/>
<name>A9WBC3_CHLAA</name>
<dbReference type="EnsemblBacteria" id="ABY33330">
    <property type="protein sequence ID" value="ABY33330"/>
    <property type="gene ID" value="Caur_0076"/>
</dbReference>
<evidence type="ECO:0000313" key="2">
    <source>
        <dbReference type="Proteomes" id="UP000002008"/>
    </source>
</evidence>
<keyword evidence="2" id="KW-1185">Reference proteome</keyword>
<evidence type="ECO:0000313" key="1">
    <source>
        <dbReference type="EMBL" id="ABY33330.1"/>
    </source>
</evidence>
<dbReference type="AlphaFoldDB" id="A9WBC3"/>
<dbReference type="HOGENOM" id="CLU_062211_0_0_0"/>
<protein>
    <recommendedName>
        <fullName evidence="3">DNA methyltransferase</fullName>
    </recommendedName>
</protein>
<sequence>MENPHEILKRILEYVSVDLSRSSITDQEIRTRIESVCRQISNRACTRMLMACLLAKIHRPEIDPRKPYTEIGGEDSFSGRTYDEKYITHFINTYQLPLNPTTAFLTPAFRNLDKPLTTDLELVGRPRRTYKDTLQLLDDVYRGRVSAEDMLAEIIRILVVIREENRNRIRTLLAGLASTEDPLPLSSEDIVSLIEQHLKCKNSSRLPVLIIAAAYLSVSEKIGEYIQPLQKHNAADEQTGSFGDVEVCLANDDRVVTVYEMKMKQVTIDDIDRAREKVARARDKIHNYIFITTDVITDDVKFYAAKCYEETNDTEITVLDCIGFLRHFLHLFHRSRIQFLNHYQQLLLNEPDSAVNQPLKEAFLTLRRAAEIDKG</sequence>
<dbReference type="InParanoid" id="A9WBC3"/>
<dbReference type="Proteomes" id="UP000002008">
    <property type="component" value="Chromosome"/>
</dbReference>
<proteinExistence type="predicted"/>
<dbReference type="RefSeq" id="WP_012255986.1">
    <property type="nucleotide sequence ID" value="NC_010175.1"/>
</dbReference>
<reference evidence="2" key="1">
    <citation type="journal article" date="2011" name="BMC Genomics">
        <title>Complete genome sequence of the filamentous anoxygenic phototrophic bacterium Chloroflexus aurantiacus.</title>
        <authorList>
            <person name="Tang K.H."/>
            <person name="Barry K."/>
            <person name="Chertkov O."/>
            <person name="Dalin E."/>
            <person name="Han C.S."/>
            <person name="Hauser L.J."/>
            <person name="Honchak B.M."/>
            <person name="Karbach L.E."/>
            <person name="Land M.L."/>
            <person name="Lapidus A."/>
            <person name="Larimer F.W."/>
            <person name="Mikhailova N."/>
            <person name="Pitluck S."/>
            <person name="Pierson B.K."/>
            <person name="Blankenship R.E."/>
        </authorList>
    </citation>
    <scope>NUCLEOTIDE SEQUENCE [LARGE SCALE GENOMIC DNA]</scope>
    <source>
        <strain evidence="2">ATCC 29366 / DSM 635 / J-10-fl</strain>
    </source>
</reference>
<organism evidence="1 2">
    <name type="scientific">Chloroflexus aurantiacus (strain ATCC 29366 / DSM 635 / J-10-fl)</name>
    <dbReference type="NCBI Taxonomy" id="324602"/>
    <lineage>
        <taxon>Bacteria</taxon>
        <taxon>Bacillati</taxon>
        <taxon>Chloroflexota</taxon>
        <taxon>Chloroflexia</taxon>
        <taxon>Chloroflexales</taxon>
        <taxon>Chloroflexineae</taxon>
        <taxon>Chloroflexaceae</taxon>
        <taxon>Chloroflexus</taxon>
    </lineage>
</organism>
<evidence type="ECO:0008006" key="3">
    <source>
        <dbReference type="Google" id="ProtNLM"/>
    </source>
</evidence>
<dbReference type="EMBL" id="CP000909">
    <property type="protein sequence ID" value="ABY33330.1"/>
    <property type="molecule type" value="Genomic_DNA"/>
</dbReference>
<gene>
    <name evidence="1" type="ordered locus">Caur_0076</name>
</gene>